<sequence>MTRSVGSSFFPTLCTLKAIDSGGAQAGRTVNLFNSSSLLIFKAIDALRTVRNSVSMHLYCRLLIDDEAEPVGRAIFHLRDLPLEAPSLMLS</sequence>
<dbReference type="AlphaFoldDB" id="A0A7W9CYF0"/>
<evidence type="ECO:0000313" key="2">
    <source>
        <dbReference type="Proteomes" id="UP000528824"/>
    </source>
</evidence>
<evidence type="ECO:0000313" key="1">
    <source>
        <dbReference type="EMBL" id="MBB5564537.1"/>
    </source>
</evidence>
<dbReference type="EMBL" id="JACHBC010000024">
    <property type="protein sequence ID" value="MBB5564537.1"/>
    <property type="molecule type" value="Genomic_DNA"/>
</dbReference>
<dbReference type="RefSeq" id="WP_183919724.1">
    <property type="nucleotide sequence ID" value="NZ_JACHBB010000025.1"/>
</dbReference>
<proteinExistence type="predicted"/>
<reference evidence="1 2" key="1">
    <citation type="submission" date="2020-08" db="EMBL/GenBank/DDBJ databases">
        <title>Genomic Encyclopedia of Type Strains, Phase IV (KMG-V): Genome sequencing to study the core and pangenomes of soil and plant-associated prokaryotes.</title>
        <authorList>
            <person name="Whitman W."/>
        </authorList>
    </citation>
    <scope>NUCLEOTIDE SEQUENCE [LARGE SCALE GENOMIC DNA]</scope>
    <source>
        <strain evidence="1 2">SEMIA 4034</strain>
    </source>
</reference>
<gene>
    <name evidence="1" type="ORF">GGI59_006246</name>
</gene>
<name>A0A7W9CYF0_9HYPH</name>
<accession>A0A7W9CYF0</accession>
<protein>
    <submittedName>
        <fullName evidence="1">Uncharacterized protein</fullName>
    </submittedName>
</protein>
<organism evidence="1 2">
    <name type="scientific">Rhizobium lentis</name>
    <dbReference type="NCBI Taxonomy" id="1138194"/>
    <lineage>
        <taxon>Bacteria</taxon>
        <taxon>Pseudomonadati</taxon>
        <taxon>Pseudomonadota</taxon>
        <taxon>Alphaproteobacteria</taxon>
        <taxon>Hyphomicrobiales</taxon>
        <taxon>Rhizobiaceae</taxon>
        <taxon>Rhizobium/Agrobacterium group</taxon>
        <taxon>Rhizobium</taxon>
    </lineage>
</organism>
<keyword evidence="2" id="KW-1185">Reference proteome</keyword>
<comment type="caution">
    <text evidence="1">The sequence shown here is derived from an EMBL/GenBank/DDBJ whole genome shotgun (WGS) entry which is preliminary data.</text>
</comment>
<dbReference type="Proteomes" id="UP000528824">
    <property type="component" value="Unassembled WGS sequence"/>
</dbReference>